<feature type="transmembrane region" description="Helical" evidence="2">
    <location>
        <begin position="30"/>
        <end position="55"/>
    </location>
</feature>
<accession>A0A5C6CA03</accession>
<dbReference type="AlphaFoldDB" id="A0A5C6CA03"/>
<evidence type="ECO:0000313" key="4">
    <source>
        <dbReference type="Proteomes" id="UP000318437"/>
    </source>
</evidence>
<evidence type="ECO:0000313" key="3">
    <source>
        <dbReference type="EMBL" id="TWU20767.1"/>
    </source>
</evidence>
<keyword evidence="2" id="KW-0472">Membrane</keyword>
<proteinExistence type="predicted"/>
<protein>
    <submittedName>
        <fullName evidence="3">Uncharacterized protein</fullName>
    </submittedName>
</protein>
<feature type="transmembrane region" description="Helical" evidence="2">
    <location>
        <begin position="6"/>
        <end position="23"/>
    </location>
</feature>
<evidence type="ECO:0000256" key="1">
    <source>
        <dbReference type="SAM" id="MobiDB-lite"/>
    </source>
</evidence>
<evidence type="ECO:0000256" key="2">
    <source>
        <dbReference type="SAM" id="Phobius"/>
    </source>
</evidence>
<feature type="region of interest" description="Disordered" evidence="1">
    <location>
        <begin position="126"/>
        <end position="146"/>
    </location>
</feature>
<dbReference type="EMBL" id="SJPS01000013">
    <property type="protein sequence ID" value="TWU20767.1"/>
    <property type="molecule type" value="Genomic_DNA"/>
</dbReference>
<name>A0A5C6CA03_9BACT</name>
<reference evidence="3 4" key="1">
    <citation type="submission" date="2019-02" db="EMBL/GenBank/DDBJ databases">
        <title>Deep-cultivation of Planctomycetes and their phenomic and genomic characterization uncovers novel biology.</title>
        <authorList>
            <person name="Wiegand S."/>
            <person name="Jogler M."/>
            <person name="Boedeker C."/>
            <person name="Pinto D."/>
            <person name="Vollmers J."/>
            <person name="Rivas-Marin E."/>
            <person name="Kohn T."/>
            <person name="Peeters S.H."/>
            <person name="Heuer A."/>
            <person name="Rast P."/>
            <person name="Oberbeckmann S."/>
            <person name="Bunk B."/>
            <person name="Jeske O."/>
            <person name="Meyerdierks A."/>
            <person name="Storesund J.E."/>
            <person name="Kallscheuer N."/>
            <person name="Luecker S."/>
            <person name="Lage O.M."/>
            <person name="Pohl T."/>
            <person name="Merkel B.J."/>
            <person name="Hornburger P."/>
            <person name="Mueller R.-W."/>
            <person name="Bruemmer F."/>
            <person name="Labrenz M."/>
            <person name="Spormann A.M."/>
            <person name="Op Den Camp H."/>
            <person name="Overmann J."/>
            <person name="Amann R."/>
            <person name="Jetten M.S.M."/>
            <person name="Mascher T."/>
            <person name="Medema M.H."/>
            <person name="Devos D.P."/>
            <person name="Kaster A.-K."/>
            <person name="Ovreas L."/>
            <person name="Rohde M."/>
            <person name="Galperin M.Y."/>
            <person name="Jogler C."/>
        </authorList>
    </citation>
    <scope>NUCLEOTIDE SEQUENCE [LARGE SCALE GENOMIC DNA]</scope>
    <source>
        <strain evidence="3 4">Pla144</strain>
    </source>
</reference>
<dbReference type="Proteomes" id="UP000318437">
    <property type="component" value="Unassembled WGS sequence"/>
</dbReference>
<keyword evidence="2" id="KW-0812">Transmembrane</keyword>
<keyword evidence="2" id="KW-1133">Transmembrane helix</keyword>
<gene>
    <name evidence="3" type="ORF">Pla144_48180</name>
</gene>
<dbReference type="RefSeq" id="WP_146453038.1">
    <property type="nucleotide sequence ID" value="NZ_SJPS01000013.1"/>
</dbReference>
<organism evidence="3 4">
    <name type="scientific">Bythopirellula polymerisocia</name>
    <dbReference type="NCBI Taxonomy" id="2528003"/>
    <lineage>
        <taxon>Bacteria</taxon>
        <taxon>Pseudomonadati</taxon>
        <taxon>Planctomycetota</taxon>
        <taxon>Planctomycetia</taxon>
        <taxon>Pirellulales</taxon>
        <taxon>Lacipirellulaceae</taxon>
        <taxon>Bythopirellula</taxon>
    </lineage>
</organism>
<sequence>MADTIANIVVFGAVTLTLTIGAWKWRHKPWGALVAFCLGPFWGLAIAGVIIFLVGGSRLSDGYAQGAVLLLGGIYGGFSLALFFASLQFVIRKNYEIRRDSELCKKDKVSDTWVIDQLVEIYPDDDLSKSDDASDISPDATNDRHL</sequence>
<keyword evidence="4" id="KW-1185">Reference proteome</keyword>
<comment type="caution">
    <text evidence="3">The sequence shown here is derived from an EMBL/GenBank/DDBJ whole genome shotgun (WGS) entry which is preliminary data.</text>
</comment>
<feature type="transmembrane region" description="Helical" evidence="2">
    <location>
        <begin position="67"/>
        <end position="91"/>
    </location>
</feature>